<dbReference type="SUPFAM" id="SSF52540">
    <property type="entry name" value="P-loop containing nucleoside triphosphate hydrolases"/>
    <property type="match status" value="1"/>
</dbReference>
<protein>
    <submittedName>
        <fullName evidence="9">ATP-dependent DNA helicase</fullName>
    </submittedName>
</protein>
<dbReference type="WBParaSite" id="PDA_v2.g25266.t1">
    <property type="protein sequence ID" value="PDA_v2.g25266.t1"/>
    <property type="gene ID" value="PDA_v2.g25266"/>
</dbReference>
<dbReference type="Gene3D" id="3.40.50.300">
    <property type="entry name" value="P-loop containing nucleotide triphosphate hydrolases"/>
    <property type="match status" value="1"/>
</dbReference>
<keyword evidence="5" id="KW-0175">Coiled coil</keyword>
<evidence type="ECO:0000259" key="7">
    <source>
        <dbReference type="Pfam" id="PF21530"/>
    </source>
</evidence>
<dbReference type="AlphaFoldDB" id="A0A914QDL2"/>
<evidence type="ECO:0000256" key="3">
    <source>
        <dbReference type="ARBA" id="ARBA00022806"/>
    </source>
</evidence>
<keyword evidence="3" id="KW-0347">Helicase</keyword>
<dbReference type="GO" id="GO:0016787">
    <property type="term" value="F:hydrolase activity"/>
    <property type="evidence" value="ECO:0007669"/>
    <property type="project" value="UniProtKB-KW"/>
</dbReference>
<evidence type="ECO:0000256" key="4">
    <source>
        <dbReference type="ARBA" id="ARBA00022840"/>
    </source>
</evidence>
<dbReference type="GO" id="GO:0005657">
    <property type="term" value="C:replication fork"/>
    <property type="evidence" value="ECO:0007669"/>
    <property type="project" value="TreeGrafter"/>
</dbReference>
<evidence type="ECO:0000256" key="2">
    <source>
        <dbReference type="ARBA" id="ARBA00022801"/>
    </source>
</evidence>
<dbReference type="Proteomes" id="UP000887578">
    <property type="component" value="Unplaced"/>
</dbReference>
<reference evidence="9" key="1">
    <citation type="submission" date="2022-11" db="UniProtKB">
        <authorList>
            <consortium name="WormBaseParasite"/>
        </authorList>
    </citation>
    <scope>IDENTIFICATION</scope>
</reference>
<keyword evidence="1" id="KW-0547">Nucleotide-binding</keyword>
<evidence type="ECO:0000313" key="9">
    <source>
        <dbReference type="WBParaSite" id="PDA_v2.g25266.t1"/>
    </source>
</evidence>
<organism evidence="8 9">
    <name type="scientific">Panagrolaimus davidi</name>
    <dbReference type="NCBI Taxonomy" id="227884"/>
    <lineage>
        <taxon>Eukaryota</taxon>
        <taxon>Metazoa</taxon>
        <taxon>Ecdysozoa</taxon>
        <taxon>Nematoda</taxon>
        <taxon>Chromadorea</taxon>
        <taxon>Rhabditida</taxon>
        <taxon>Tylenchina</taxon>
        <taxon>Panagrolaimomorpha</taxon>
        <taxon>Panagrolaimoidea</taxon>
        <taxon>Panagrolaimidae</taxon>
        <taxon>Panagrolaimus</taxon>
    </lineage>
</organism>
<name>A0A914QDL2_9BILA</name>
<keyword evidence="2" id="KW-0378">Hydrolase</keyword>
<dbReference type="PANTHER" id="PTHR23274">
    <property type="entry name" value="DNA HELICASE-RELATED"/>
    <property type="match status" value="1"/>
</dbReference>
<feature type="domain" description="DNA helicase Pif1-like 2B" evidence="7">
    <location>
        <begin position="330"/>
        <end position="365"/>
    </location>
</feature>
<sequence>MKNPDLLNKQKSSKYIYVGVLRHDGLRIENERGDFLSKHSRRKPKQMTFLRKTFNKFTVRKKNNNSVIIDNNFISKRFPLRRIPKEKRHIHFVNTGYGDETRKAKPTAASQNIEDNIMLIKEKKVPLKNVYYYTKDTDDDELDEEAFKALKIERQKIHAIQKLEKKIKELKDEIAETNKPNDHQQYEILYDRGNIIKVEFVKWLDQVGSALNNVSQKVGNEEILTSYLPIPPEMQLQTLGAMVDFCFPANVLADPIKHFKEICSSSLLAPTNRAVDALNERILAALLGEAETIYSIDKVSHNETTAAMTAIDVNGADAMLEHIHEQTPTGLPPHKLTLKKGCKVMLIRNLSLRDGLCNGTILQVKKWNENLIWCVKPGVDGQPDREIMLPKVKFEYEGTNGKRVTPFSRIQFPIRVAFASTINKAQGQTLGKVGICLNEQQVFSHGQMYVALSRVRKPQDVRILSTTSGIPNTAINIVHKEFINI</sequence>
<proteinExistence type="predicted"/>
<dbReference type="InterPro" id="IPR027417">
    <property type="entry name" value="P-loop_NTPase"/>
</dbReference>
<keyword evidence="4" id="KW-0067">ATP-binding</keyword>
<keyword evidence="8" id="KW-1185">Reference proteome</keyword>
<feature type="coiled-coil region" evidence="5">
    <location>
        <begin position="153"/>
        <end position="180"/>
    </location>
</feature>
<dbReference type="GO" id="GO:0006260">
    <property type="term" value="P:DNA replication"/>
    <property type="evidence" value="ECO:0007669"/>
    <property type="project" value="TreeGrafter"/>
</dbReference>
<dbReference type="Gene3D" id="2.30.30.940">
    <property type="match status" value="1"/>
</dbReference>
<feature type="domain" description="DNA replication helicase" evidence="6">
    <location>
        <begin position="410"/>
        <end position="463"/>
    </location>
</feature>
<dbReference type="Pfam" id="PF21530">
    <property type="entry name" value="Pif1_2B_dom"/>
    <property type="match status" value="1"/>
</dbReference>
<dbReference type="CDD" id="cd18809">
    <property type="entry name" value="SF1_C_RecD"/>
    <property type="match status" value="1"/>
</dbReference>
<dbReference type="Pfam" id="PF02689">
    <property type="entry name" value="Herpes_Helicase"/>
    <property type="match status" value="1"/>
</dbReference>
<dbReference type="GO" id="GO:0004386">
    <property type="term" value="F:helicase activity"/>
    <property type="evidence" value="ECO:0007669"/>
    <property type="project" value="UniProtKB-KW"/>
</dbReference>
<evidence type="ECO:0000256" key="1">
    <source>
        <dbReference type="ARBA" id="ARBA00022741"/>
    </source>
</evidence>
<dbReference type="GO" id="GO:0005524">
    <property type="term" value="F:ATP binding"/>
    <property type="evidence" value="ECO:0007669"/>
    <property type="project" value="UniProtKB-KW"/>
</dbReference>
<evidence type="ECO:0000313" key="8">
    <source>
        <dbReference type="Proteomes" id="UP000887578"/>
    </source>
</evidence>
<evidence type="ECO:0000259" key="6">
    <source>
        <dbReference type="Pfam" id="PF02689"/>
    </source>
</evidence>
<accession>A0A914QDL2</accession>
<dbReference type="InterPro" id="IPR003840">
    <property type="entry name" value="DNA_helicase_dom"/>
</dbReference>
<dbReference type="InterPro" id="IPR049163">
    <property type="entry name" value="Pif1-like_2B_dom"/>
</dbReference>
<dbReference type="PANTHER" id="PTHR23274:SF51">
    <property type="entry name" value="OS03G0423850 PROTEIN"/>
    <property type="match status" value="1"/>
</dbReference>
<evidence type="ECO:0000256" key="5">
    <source>
        <dbReference type="SAM" id="Coils"/>
    </source>
</evidence>